<dbReference type="SUPFAM" id="SSF55486">
    <property type="entry name" value="Metalloproteases ('zincins'), catalytic domain"/>
    <property type="match status" value="1"/>
</dbReference>
<dbReference type="InterPro" id="IPR033413">
    <property type="entry name" value="DUF5117"/>
</dbReference>
<dbReference type="Proteomes" id="UP001501692">
    <property type="component" value="Unassembled WGS sequence"/>
</dbReference>
<evidence type="ECO:0000313" key="5">
    <source>
        <dbReference type="Proteomes" id="UP001501692"/>
    </source>
</evidence>
<dbReference type="EMBL" id="BAABJK010000006">
    <property type="protein sequence ID" value="GAA4969747.1"/>
    <property type="molecule type" value="Genomic_DNA"/>
</dbReference>
<evidence type="ECO:0000259" key="3">
    <source>
        <dbReference type="Pfam" id="PF17162"/>
    </source>
</evidence>
<keyword evidence="5" id="KW-1185">Reference proteome</keyword>
<evidence type="ECO:0000313" key="4">
    <source>
        <dbReference type="EMBL" id="GAA4969747.1"/>
    </source>
</evidence>
<dbReference type="Pfam" id="PF17162">
    <property type="entry name" value="DUF5118"/>
    <property type="match status" value="1"/>
</dbReference>
<dbReference type="GO" id="GO:0008237">
    <property type="term" value="F:metallopeptidase activity"/>
    <property type="evidence" value="ECO:0007669"/>
    <property type="project" value="UniProtKB-KW"/>
</dbReference>
<comment type="caution">
    <text evidence="4">The sequence shown here is derived from an EMBL/GenBank/DDBJ whole genome shotgun (WGS) entry which is preliminary data.</text>
</comment>
<evidence type="ECO:0000259" key="1">
    <source>
        <dbReference type="Pfam" id="PF16313"/>
    </source>
</evidence>
<proteinExistence type="predicted"/>
<dbReference type="InterPro" id="IPR024079">
    <property type="entry name" value="MetalloPept_cat_dom_sf"/>
</dbReference>
<keyword evidence="4" id="KW-0482">Metalloprotease</keyword>
<gene>
    <name evidence="4" type="ORF">GCM10023315_19400</name>
</gene>
<dbReference type="Gene3D" id="3.40.390.10">
    <property type="entry name" value="Collagenase (Catalytic Domain)"/>
    <property type="match status" value="1"/>
</dbReference>
<name>A0ABP9HFW2_9FLAO</name>
<dbReference type="PANTHER" id="PTHR38478">
    <property type="entry name" value="PEPTIDASE M1A AND M12B"/>
    <property type="match status" value="1"/>
</dbReference>
<protein>
    <submittedName>
        <fullName evidence="4">Zinc-dependent metalloprotease</fullName>
    </submittedName>
</protein>
<dbReference type="Pfam" id="PF17148">
    <property type="entry name" value="DUF5117"/>
    <property type="match status" value="1"/>
</dbReference>
<keyword evidence="4" id="KW-0645">Protease</keyword>
<feature type="domain" description="EcxA zinc-binding" evidence="1">
    <location>
        <begin position="396"/>
        <end position="704"/>
    </location>
</feature>
<keyword evidence="4" id="KW-0378">Hydrolase</keyword>
<sequence length="803" mass="90881">MKKLILTICLFVNIFNCFSQGLKDKKLSTYNGFFNFHYVESEDKIYLEVKDLNKEFLYINSLATGVGSNDIGLDRGQLGNERIVKFEKAGNKLLLVQPNQKYRAITNNELERNSIEQAFAKSVLFGFKIVEKRDDIYIIDFTPFLMEDAHGVANTLKRSKEGVYKVDLTKSALSLVRTKAFPKNVEFEALLTLKGTPTGKKLRTVAPTPSLISVTQHHSFIELPDDDYKPRAFDVRSGAISMSYLDYATPVHEQIKKRFVTRHRLKKKNPQASVSEAIEPIIYYLDPGTPEPVKSALLEGASWWNQAYEAIGFKDAFQVKILPKDADPMDCRYNVIQWVHRSTRGWSYGGSVTDPRTGEIIKGHVSLGSLRIRQDFLIAQALLNKPFAKRDDNYKPMLDMALARIRQLSAHEVGHTLGLAHNFAASTNSNASVMDYPHPQIRLINEEVNIDNAYSTGIGEWDKVTVAYSYSEFSENKNEKIELNRILNNASKKGLRFITDSDARAAGGAHGLAHLWDNGKSASVELDDVLAVREKAISTFSEDNIRTNEPFSVLEDVFVPLYFFHRYQTEATTKLIGGLDYNYAIKGDENFTTKPISSDTQRDALKSILKTISAETIAIPKDKLNLFPPRAFNYSRTRESFQGITGVSFDALSAVSTSSELTLKFLLHPERMNRLIQQESLDNKQLGIREVFEELIENSFSTVYKDDYLIEVQQMINVEVLKYLMNLAVNDKTFFQVKSEANTAINNISKLIYDKKSGVKYANQYAFMISEFKKHPDKFKLKNTPKIPDGSPIGSGICNYILN</sequence>
<feature type="domain" description="DUF5118" evidence="3">
    <location>
        <begin position="25"/>
        <end position="64"/>
    </location>
</feature>
<dbReference type="InterPro" id="IPR032534">
    <property type="entry name" value="EcxA_zinc-bd"/>
</dbReference>
<dbReference type="CDD" id="cd04276">
    <property type="entry name" value="ZnMc_MMP_like_2"/>
    <property type="match status" value="1"/>
</dbReference>
<feature type="domain" description="DUF5117" evidence="2">
    <location>
        <begin position="76"/>
        <end position="268"/>
    </location>
</feature>
<dbReference type="InterPro" id="IPR034032">
    <property type="entry name" value="Zn_MMP-like_bac"/>
</dbReference>
<evidence type="ECO:0000259" key="2">
    <source>
        <dbReference type="Pfam" id="PF17148"/>
    </source>
</evidence>
<dbReference type="InterPro" id="IPR033428">
    <property type="entry name" value="DUF5118"/>
</dbReference>
<accession>A0ABP9HFW2</accession>
<dbReference type="RefSeq" id="WP_345167786.1">
    <property type="nucleotide sequence ID" value="NZ_BAABJK010000006.1"/>
</dbReference>
<dbReference type="Pfam" id="PF16313">
    <property type="entry name" value="DUF4953"/>
    <property type="match status" value="1"/>
</dbReference>
<organism evidence="4 5">
    <name type="scientific">Algibacter aquimarinus</name>
    <dbReference type="NCBI Taxonomy" id="1136748"/>
    <lineage>
        <taxon>Bacteria</taxon>
        <taxon>Pseudomonadati</taxon>
        <taxon>Bacteroidota</taxon>
        <taxon>Flavobacteriia</taxon>
        <taxon>Flavobacteriales</taxon>
        <taxon>Flavobacteriaceae</taxon>
        <taxon>Algibacter</taxon>
    </lineage>
</organism>
<reference evidence="5" key="1">
    <citation type="journal article" date="2019" name="Int. J. Syst. Evol. Microbiol.">
        <title>The Global Catalogue of Microorganisms (GCM) 10K type strain sequencing project: providing services to taxonomists for standard genome sequencing and annotation.</title>
        <authorList>
            <consortium name="The Broad Institute Genomics Platform"/>
            <consortium name="The Broad Institute Genome Sequencing Center for Infectious Disease"/>
            <person name="Wu L."/>
            <person name="Ma J."/>
        </authorList>
    </citation>
    <scope>NUCLEOTIDE SEQUENCE [LARGE SCALE GENOMIC DNA]</scope>
    <source>
        <strain evidence="5">JCM 18287</strain>
    </source>
</reference>
<dbReference type="PANTHER" id="PTHR38478:SF1">
    <property type="entry name" value="ZINC DEPENDENT METALLOPROTEASE DOMAIN LIPOPROTEIN"/>
    <property type="match status" value="1"/>
</dbReference>